<feature type="region of interest" description="Disordered" evidence="1">
    <location>
        <begin position="154"/>
        <end position="177"/>
    </location>
</feature>
<sequence>MIDGTSAELPVELLGPEAPEVLDGEGPEVQHIVPGEGVSLLQQHHFGPEETQLDGRPLVQLCPERLGLPVVEFGLELVIEDPVLAGLDLEVVAQLLEGLERALARGPLDELVEQDVGLVHPVSSSCTGASIPHSADSGRGLWVQPQALEKLSLVEGSNSRPRASSFCSQEGERSKTQ</sequence>
<name>A0A4Z2G943_9TELE</name>
<keyword evidence="3" id="KW-1185">Reference proteome</keyword>
<comment type="caution">
    <text evidence="2">The sequence shown here is derived from an EMBL/GenBank/DDBJ whole genome shotgun (WGS) entry which is preliminary data.</text>
</comment>
<feature type="compositionally biased region" description="Polar residues" evidence="1">
    <location>
        <begin position="155"/>
        <end position="168"/>
    </location>
</feature>
<proteinExistence type="predicted"/>
<dbReference type="EMBL" id="SRLO01000650">
    <property type="protein sequence ID" value="TNN49555.1"/>
    <property type="molecule type" value="Genomic_DNA"/>
</dbReference>
<evidence type="ECO:0000256" key="1">
    <source>
        <dbReference type="SAM" id="MobiDB-lite"/>
    </source>
</evidence>
<reference evidence="2 3" key="1">
    <citation type="submission" date="2019-03" db="EMBL/GenBank/DDBJ databases">
        <title>First draft genome of Liparis tanakae, snailfish: a comprehensive survey of snailfish specific genes.</title>
        <authorList>
            <person name="Kim W."/>
            <person name="Song I."/>
            <person name="Jeong J.-H."/>
            <person name="Kim D."/>
            <person name="Kim S."/>
            <person name="Ryu S."/>
            <person name="Song J.Y."/>
            <person name="Lee S.K."/>
        </authorList>
    </citation>
    <scope>NUCLEOTIDE SEQUENCE [LARGE SCALE GENOMIC DNA]</scope>
    <source>
        <tissue evidence="2">Muscle</tissue>
    </source>
</reference>
<dbReference type="AlphaFoldDB" id="A0A4Z2G943"/>
<dbReference type="OrthoDB" id="20799at2759"/>
<gene>
    <name evidence="2" type="ORF">EYF80_040230</name>
</gene>
<evidence type="ECO:0000313" key="2">
    <source>
        <dbReference type="EMBL" id="TNN49555.1"/>
    </source>
</evidence>
<organism evidence="2 3">
    <name type="scientific">Liparis tanakae</name>
    <name type="common">Tanaka's snailfish</name>
    <dbReference type="NCBI Taxonomy" id="230148"/>
    <lineage>
        <taxon>Eukaryota</taxon>
        <taxon>Metazoa</taxon>
        <taxon>Chordata</taxon>
        <taxon>Craniata</taxon>
        <taxon>Vertebrata</taxon>
        <taxon>Euteleostomi</taxon>
        <taxon>Actinopterygii</taxon>
        <taxon>Neopterygii</taxon>
        <taxon>Teleostei</taxon>
        <taxon>Neoteleostei</taxon>
        <taxon>Acanthomorphata</taxon>
        <taxon>Eupercaria</taxon>
        <taxon>Perciformes</taxon>
        <taxon>Cottioidei</taxon>
        <taxon>Cottales</taxon>
        <taxon>Liparidae</taxon>
        <taxon>Liparis</taxon>
    </lineage>
</organism>
<evidence type="ECO:0000313" key="3">
    <source>
        <dbReference type="Proteomes" id="UP000314294"/>
    </source>
</evidence>
<accession>A0A4Z2G943</accession>
<dbReference type="Proteomes" id="UP000314294">
    <property type="component" value="Unassembled WGS sequence"/>
</dbReference>
<protein>
    <submittedName>
        <fullName evidence="2">Uncharacterized protein</fullName>
    </submittedName>
</protein>